<dbReference type="RefSeq" id="WP_093996094.1">
    <property type="nucleotide sequence ID" value="NZ_FXYD01000002.1"/>
</dbReference>
<accession>A0A238K5I1</accession>
<dbReference type="Proteomes" id="UP000203464">
    <property type="component" value="Unassembled WGS sequence"/>
</dbReference>
<evidence type="ECO:0000313" key="2">
    <source>
        <dbReference type="Proteomes" id="UP000203464"/>
    </source>
</evidence>
<gene>
    <name evidence="1" type="ORF">OCA8868_01710</name>
</gene>
<proteinExistence type="predicted"/>
<name>A0A238K5I1_9RHOB</name>
<reference evidence="2" key="1">
    <citation type="submission" date="2017-05" db="EMBL/GenBank/DDBJ databases">
        <authorList>
            <person name="Rodrigo-Torres L."/>
            <person name="Arahal R. D."/>
            <person name="Lucena T."/>
        </authorList>
    </citation>
    <scope>NUCLEOTIDE SEQUENCE [LARGE SCALE GENOMIC DNA]</scope>
    <source>
        <strain evidence="2">CECT 8868</strain>
    </source>
</reference>
<evidence type="ECO:0000313" key="1">
    <source>
        <dbReference type="EMBL" id="SMX38158.1"/>
    </source>
</evidence>
<dbReference type="EMBL" id="FXYD01000002">
    <property type="protein sequence ID" value="SMX38158.1"/>
    <property type="molecule type" value="Genomic_DNA"/>
</dbReference>
<keyword evidence="2" id="KW-1185">Reference proteome</keyword>
<dbReference type="OrthoDB" id="9900739at2"/>
<sequence length="196" mass="21273">MNQRTSNAGMALLEVLIALVLMSAIAIALASIGRTGSQVWARVENGASPSAAALARFELLKHFEAIPLAGPQNPLEQVLRVEDDGKTIAVFSPDRGWWQASWSPTAFTFSQVGDQPNLDNLLYVDISDVTVSFYGSKMPRSPSGWFSDWHNATLVPQLIKFEVTGADGRVFPPLAVQPGKIERHREISASSLFPPG</sequence>
<protein>
    <submittedName>
        <fullName evidence="1">General secretion pathway protein J</fullName>
    </submittedName>
</protein>
<dbReference type="AlphaFoldDB" id="A0A238K5I1"/>
<organism evidence="1 2">
    <name type="scientific">Octadecabacter ascidiaceicola</name>
    <dbReference type="NCBI Taxonomy" id="1655543"/>
    <lineage>
        <taxon>Bacteria</taxon>
        <taxon>Pseudomonadati</taxon>
        <taxon>Pseudomonadota</taxon>
        <taxon>Alphaproteobacteria</taxon>
        <taxon>Rhodobacterales</taxon>
        <taxon>Roseobacteraceae</taxon>
        <taxon>Octadecabacter</taxon>
    </lineage>
</organism>